<proteinExistence type="predicted"/>
<name>A0AAD9XY20_COLKA</name>
<keyword evidence="2" id="KW-1185">Reference proteome</keyword>
<evidence type="ECO:0000313" key="2">
    <source>
        <dbReference type="Proteomes" id="UP001281614"/>
    </source>
</evidence>
<dbReference type="EMBL" id="VYYT01000865">
    <property type="protein sequence ID" value="KAK2728932.1"/>
    <property type="molecule type" value="Genomic_DNA"/>
</dbReference>
<dbReference type="Proteomes" id="UP001281614">
    <property type="component" value="Unassembled WGS sequence"/>
</dbReference>
<organism evidence="1 2">
    <name type="scientific">Colletotrichum kahawae</name>
    <name type="common">Coffee berry disease fungus</name>
    <dbReference type="NCBI Taxonomy" id="34407"/>
    <lineage>
        <taxon>Eukaryota</taxon>
        <taxon>Fungi</taxon>
        <taxon>Dikarya</taxon>
        <taxon>Ascomycota</taxon>
        <taxon>Pezizomycotina</taxon>
        <taxon>Sordariomycetes</taxon>
        <taxon>Hypocreomycetidae</taxon>
        <taxon>Glomerellales</taxon>
        <taxon>Glomerellaceae</taxon>
        <taxon>Colletotrichum</taxon>
        <taxon>Colletotrichum gloeosporioides species complex</taxon>
    </lineage>
</organism>
<evidence type="ECO:0000313" key="1">
    <source>
        <dbReference type="EMBL" id="KAK2728932.1"/>
    </source>
</evidence>
<reference evidence="1" key="1">
    <citation type="submission" date="2023-02" db="EMBL/GenBank/DDBJ databases">
        <title>Colletotrichum kahawae CIFC_Que2 genome sequencing and assembly.</title>
        <authorList>
            <person name="Baroncelli R."/>
        </authorList>
    </citation>
    <scope>NUCLEOTIDE SEQUENCE</scope>
    <source>
        <strain evidence="1">CIFC_Que2</strain>
    </source>
</reference>
<gene>
    <name evidence="1" type="ORF">CKAH01_10628</name>
</gene>
<dbReference type="AlphaFoldDB" id="A0AAD9XY20"/>
<sequence length="42" mass="4935">MAEAQNRPCRLSNPFRQPHSGYSLGLPDYPWREDSCLQIWLT</sequence>
<accession>A0AAD9XY20</accession>
<protein>
    <submittedName>
        <fullName evidence="1">Uncharacterized protein</fullName>
    </submittedName>
</protein>
<comment type="caution">
    <text evidence="1">The sequence shown here is derived from an EMBL/GenBank/DDBJ whole genome shotgun (WGS) entry which is preliminary data.</text>
</comment>